<comment type="caution">
    <text evidence="1">The sequence shown here is derived from an EMBL/GenBank/DDBJ whole genome shotgun (WGS) entry which is preliminary data.</text>
</comment>
<name>A0A0A1ZST7_PROMR</name>
<proteinExistence type="predicted"/>
<dbReference type="Proteomes" id="UP000030491">
    <property type="component" value="Unassembled WGS sequence"/>
</dbReference>
<sequence>MVKKKGMPIDIGIKRLSILRDQGLISDRIFCDSKELLLQSEMEISMKKDT</sequence>
<accession>A0A0A1ZST7</accession>
<reference evidence="2" key="1">
    <citation type="journal article" date="2014" name="Sci. Data">
        <title>Genomes of diverse isolates of the marine cyanobacterium Prochlorococcus.</title>
        <authorList>
            <person name="Biller S."/>
            <person name="Berube P."/>
            <person name="Thompson J."/>
            <person name="Kelly L."/>
            <person name="Roggensack S."/>
            <person name="Awad L."/>
            <person name="Roache-Johnson K."/>
            <person name="Ding H."/>
            <person name="Giovannoni S.J."/>
            <person name="Moore L.R."/>
            <person name="Chisholm S.W."/>
        </authorList>
    </citation>
    <scope>NUCLEOTIDE SEQUENCE [LARGE SCALE GENOMIC DNA]</scope>
</reference>
<evidence type="ECO:0000313" key="2">
    <source>
        <dbReference type="Proteomes" id="UP000030491"/>
    </source>
</evidence>
<evidence type="ECO:0000313" key="1">
    <source>
        <dbReference type="EMBL" id="KGF91238.1"/>
    </source>
</evidence>
<protein>
    <submittedName>
        <fullName evidence="1">Uncharacterized protein</fullName>
    </submittedName>
</protein>
<organism evidence="1 2">
    <name type="scientific">Prochlorococcus marinus str. MIT 9116</name>
    <dbReference type="NCBI Taxonomy" id="167544"/>
    <lineage>
        <taxon>Bacteria</taxon>
        <taxon>Bacillati</taxon>
        <taxon>Cyanobacteriota</taxon>
        <taxon>Cyanophyceae</taxon>
        <taxon>Synechococcales</taxon>
        <taxon>Prochlorococcaceae</taxon>
        <taxon>Prochlorococcus</taxon>
    </lineage>
</organism>
<dbReference type="RefSeq" id="WP_193741751.1">
    <property type="nucleotide sequence ID" value="NZ_JNAJ01000014.1"/>
</dbReference>
<dbReference type="EMBL" id="JNAJ01000014">
    <property type="protein sequence ID" value="KGF91238.1"/>
    <property type="molecule type" value="Genomic_DNA"/>
</dbReference>
<gene>
    <name evidence="1" type="ORF">EU93_1178</name>
</gene>
<dbReference type="AlphaFoldDB" id="A0A0A1ZST7"/>